<keyword evidence="1" id="KW-0732">Signal</keyword>
<evidence type="ECO:0008006" key="4">
    <source>
        <dbReference type="Google" id="ProtNLM"/>
    </source>
</evidence>
<dbReference type="Gene3D" id="3.40.190.10">
    <property type="entry name" value="Periplasmic binding protein-like II"/>
    <property type="match status" value="1"/>
</dbReference>
<gene>
    <name evidence="2" type="ORF">OMM_07303</name>
</gene>
<evidence type="ECO:0000313" key="3">
    <source>
        <dbReference type="Proteomes" id="UP000189670"/>
    </source>
</evidence>
<organism evidence="2 3">
    <name type="scientific">Candidatus Magnetoglobus multicellularis str. Araruama</name>
    <dbReference type="NCBI Taxonomy" id="890399"/>
    <lineage>
        <taxon>Bacteria</taxon>
        <taxon>Pseudomonadati</taxon>
        <taxon>Thermodesulfobacteriota</taxon>
        <taxon>Desulfobacteria</taxon>
        <taxon>Desulfobacterales</taxon>
        <taxon>Desulfobacteraceae</taxon>
        <taxon>Candidatus Magnetoglobus</taxon>
    </lineage>
</organism>
<evidence type="ECO:0000256" key="1">
    <source>
        <dbReference type="SAM" id="SignalP"/>
    </source>
</evidence>
<dbReference type="SUPFAM" id="SSF53850">
    <property type="entry name" value="Periplasmic binding protein-like II"/>
    <property type="match status" value="1"/>
</dbReference>
<dbReference type="AlphaFoldDB" id="A0A1V1PD86"/>
<accession>A0A1V1PD86</accession>
<feature type="signal peptide" evidence="1">
    <location>
        <begin position="1"/>
        <end position="29"/>
    </location>
</feature>
<comment type="caution">
    <text evidence="2">The sequence shown here is derived from an EMBL/GenBank/DDBJ whole genome shotgun (WGS) entry which is preliminary data.</text>
</comment>
<proteinExistence type="predicted"/>
<protein>
    <recommendedName>
        <fullName evidence="4">Leucine-binding protein domain-containing protein</fullName>
    </recommendedName>
</protein>
<dbReference type="Proteomes" id="UP000189670">
    <property type="component" value="Unassembled WGS sequence"/>
</dbReference>
<reference evidence="3" key="1">
    <citation type="submission" date="2012-11" db="EMBL/GenBank/DDBJ databases">
        <authorList>
            <person name="Lucero-Rivera Y.E."/>
            <person name="Tovar-Ramirez D."/>
        </authorList>
    </citation>
    <scope>NUCLEOTIDE SEQUENCE [LARGE SCALE GENOMIC DNA]</scope>
    <source>
        <strain evidence="3">Araruama</strain>
    </source>
</reference>
<feature type="chain" id="PRO_5010736666" description="Leucine-binding protein domain-containing protein" evidence="1">
    <location>
        <begin position="30"/>
        <end position="110"/>
    </location>
</feature>
<evidence type="ECO:0000313" key="2">
    <source>
        <dbReference type="EMBL" id="ETR72847.1"/>
    </source>
</evidence>
<sequence length="110" mass="12368">MCNLFEKLCRILVYICLSLFITQNMPSYAASKFSDVQITVGVQNVSAIGKPAIEHAKTWEKQTGGKVKILQHPFKDLFKSFYQSLTQKQPVYDVILFAPGWAGDFFSLSG</sequence>
<dbReference type="EMBL" id="ATBP01000108">
    <property type="protein sequence ID" value="ETR72847.1"/>
    <property type="molecule type" value="Genomic_DNA"/>
</dbReference>
<name>A0A1V1PD86_9BACT</name>